<evidence type="ECO:0000313" key="3">
    <source>
        <dbReference type="Proteomes" id="UP000247702"/>
    </source>
</evidence>
<feature type="region of interest" description="Disordered" evidence="1">
    <location>
        <begin position="82"/>
        <end position="102"/>
    </location>
</feature>
<organism evidence="2 3">
    <name type="scientific">Rhizophagus clarus</name>
    <dbReference type="NCBI Taxonomy" id="94130"/>
    <lineage>
        <taxon>Eukaryota</taxon>
        <taxon>Fungi</taxon>
        <taxon>Fungi incertae sedis</taxon>
        <taxon>Mucoromycota</taxon>
        <taxon>Glomeromycotina</taxon>
        <taxon>Glomeromycetes</taxon>
        <taxon>Glomerales</taxon>
        <taxon>Glomeraceae</taxon>
        <taxon>Rhizophagus</taxon>
    </lineage>
</organism>
<feature type="compositionally biased region" description="Basic and acidic residues" evidence="1">
    <location>
        <begin position="330"/>
        <end position="344"/>
    </location>
</feature>
<accession>A0A2Z6SKV0</accession>
<feature type="compositionally biased region" description="Polar residues" evidence="1">
    <location>
        <begin position="294"/>
        <end position="305"/>
    </location>
</feature>
<feature type="compositionally biased region" description="Polar residues" evidence="1">
    <location>
        <begin position="261"/>
        <end position="278"/>
    </location>
</feature>
<dbReference type="AlphaFoldDB" id="A0A2Z6SKV0"/>
<comment type="caution">
    <text evidence="2">The sequence shown here is derived from an EMBL/GenBank/DDBJ whole genome shotgun (WGS) entry which is preliminary data.</text>
</comment>
<proteinExistence type="predicted"/>
<evidence type="ECO:0000256" key="1">
    <source>
        <dbReference type="SAM" id="MobiDB-lite"/>
    </source>
</evidence>
<feature type="compositionally biased region" description="Basic and acidic residues" evidence="1">
    <location>
        <begin position="87"/>
        <end position="102"/>
    </location>
</feature>
<sequence length="390" mass="44943">MGKQNVRNLSKKSENNSQNINEILLNNDIQDKILEEFEEIPNKVLEEALKKYWLISSDIGFLAILLNPRFKKLVCLNITESTEEEKNDNNKEKESKRESKNKSNDIDLDKFLIDSIFGEEESCKEENEVDEYLKLKPLIRNTSNEKYFKEYILKRLPDHNWSTLKEKQDKSHGAKKMAYSLEMFGFILALRHRLLRHAWAYIQVSNGDRDFSDLSDDSENSEADEKPLITISCSSTAANQSKLVITPQAPKEEMEIEEDQPASQLHITNVDQPKMDSSTNKKDKKKRKKKKSRQNQSQEANQVTQPILSSLSSNPPILEKSPPPQSSTQEKGKSLEKKDKQRSDIYGEDEANYIVTGFQPSPTSMAIRDILIYDILAKWSNFDILQHLSL</sequence>
<gene>
    <name evidence="2" type="ORF">RclHR1_07370006</name>
</gene>
<feature type="compositionally biased region" description="Low complexity" evidence="1">
    <location>
        <begin position="306"/>
        <end position="318"/>
    </location>
</feature>
<feature type="region of interest" description="Disordered" evidence="1">
    <location>
        <begin position="250"/>
        <end position="344"/>
    </location>
</feature>
<dbReference type="EMBL" id="BEXD01004134">
    <property type="protein sequence ID" value="GBC07297.1"/>
    <property type="molecule type" value="Genomic_DNA"/>
</dbReference>
<protein>
    <submittedName>
        <fullName evidence="2">Uncharacterized protein</fullName>
    </submittedName>
</protein>
<name>A0A2Z6SKV0_9GLOM</name>
<keyword evidence="3" id="KW-1185">Reference proteome</keyword>
<evidence type="ECO:0000313" key="2">
    <source>
        <dbReference type="EMBL" id="GBC07297.1"/>
    </source>
</evidence>
<reference evidence="2 3" key="1">
    <citation type="submission" date="2017-11" db="EMBL/GenBank/DDBJ databases">
        <title>The genome of Rhizophagus clarus HR1 reveals common genetic basis of auxotrophy among arbuscular mycorrhizal fungi.</title>
        <authorList>
            <person name="Kobayashi Y."/>
        </authorList>
    </citation>
    <scope>NUCLEOTIDE SEQUENCE [LARGE SCALE GENOMIC DNA]</scope>
    <source>
        <strain evidence="2 3">HR1</strain>
    </source>
</reference>
<feature type="compositionally biased region" description="Basic residues" evidence="1">
    <location>
        <begin position="282"/>
        <end position="293"/>
    </location>
</feature>
<dbReference type="Proteomes" id="UP000247702">
    <property type="component" value="Unassembled WGS sequence"/>
</dbReference>